<keyword evidence="2" id="KW-1185">Reference proteome</keyword>
<gene>
    <name evidence="1" type="ORF">ACFODT_11635</name>
</gene>
<dbReference type="EMBL" id="JBHRSE010000076">
    <property type="protein sequence ID" value="MFC3024475.1"/>
    <property type="molecule type" value="Genomic_DNA"/>
</dbReference>
<proteinExistence type="predicted"/>
<organism evidence="1 2">
    <name type="scientific">Vibrio zhugei</name>
    <dbReference type="NCBI Taxonomy" id="2479546"/>
    <lineage>
        <taxon>Bacteria</taxon>
        <taxon>Pseudomonadati</taxon>
        <taxon>Pseudomonadota</taxon>
        <taxon>Gammaproteobacteria</taxon>
        <taxon>Vibrionales</taxon>
        <taxon>Vibrionaceae</taxon>
        <taxon>Vibrio</taxon>
    </lineage>
</organism>
<accession>A0ABV7C8U8</accession>
<dbReference type="RefSeq" id="WP_123014130.1">
    <property type="nucleotide sequence ID" value="NZ_AP024912.1"/>
</dbReference>
<reference evidence="2" key="1">
    <citation type="journal article" date="2019" name="Int. J. Syst. Evol. Microbiol.">
        <title>The Global Catalogue of Microorganisms (GCM) 10K type strain sequencing project: providing services to taxonomists for standard genome sequencing and annotation.</title>
        <authorList>
            <consortium name="The Broad Institute Genomics Platform"/>
            <consortium name="The Broad Institute Genome Sequencing Center for Infectious Disease"/>
            <person name="Wu L."/>
            <person name="Ma J."/>
        </authorList>
    </citation>
    <scope>NUCLEOTIDE SEQUENCE [LARGE SCALE GENOMIC DNA]</scope>
    <source>
        <strain evidence="2">KCTC 62784</strain>
    </source>
</reference>
<name>A0ABV7C8U8_9VIBR</name>
<evidence type="ECO:0000313" key="2">
    <source>
        <dbReference type="Proteomes" id="UP001595384"/>
    </source>
</evidence>
<evidence type="ECO:0008006" key="3">
    <source>
        <dbReference type="Google" id="ProtNLM"/>
    </source>
</evidence>
<evidence type="ECO:0000313" key="1">
    <source>
        <dbReference type="EMBL" id="MFC3024475.1"/>
    </source>
</evidence>
<protein>
    <recommendedName>
        <fullName evidence="3">HEPN AbiU2-like domain-containing protein</fullName>
    </recommendedName>
</protein>
<comment type="caution">
    <text evidence="1">The sequence shown here is derived from an EMBL/GenBank/DDBJ whole genome shotgun (WGS) entry which is preliminary data.</text>
</comment>
<dbReference type="Proteomes" id="UP001595384">
    <property type="component" value="Unassembled WGS sequence"/>
</dbReference>
<sequence>MGREIAPQELSYFYQKTGEAIWHLQFVEDYLIKLYLVGSVHLNINGITRQNAESKCKQFAKKTLGQLIGLLDGSEIVSDEFVDKLKAYNDIRKWVVHNSMRETENCLYSQEDRDYFISRTTKFTDMSVEIQKGIEARMWEITIDGGISPEKVMAHANATVEQWKKAT</sequence>